<name>A0ABN0ZY53_9BACI</name>
<keyword evidence="2" id="KW-1185">Reference proteome</keyword>
<organism evidence="1 2">
    <name type="scientific">Alkalibacillus silvisoli</name>
    <dbReference type="NCBI Taxonomy" id="392823"/>
    <lineage>
        <taxon>Bacteria</taxon>
        <taxon>Bacillati</taxon>
        <taxon>Bacillota</taxon>
        <taxon>Bacilli</taxon>
        <taxon>Bacillales</taxon>
        <taxon>Bacillaceae</taxon>
        <taxon>Alkalibacillus</taxon>
    </lineage>
</organism>
<sequence length="44" mass="5554">MEIRIINQDELGKISHFIAELNHHEVTYWLLWKRTRRNCRLYEK</sequence>
<gene>
    <name evidence="1" type="ORF">GCM10008935_17440</name>
</gene>
<comment type="caution">
    <text evidence="1">The sequence shown here is derived from an EMBL/GenBank/DDBJ whole genome shotgun (WGS) entry which is preliminary data.</text>
</comment>
<dbReference type="EMBL" id="BAAACZ010000011">
    <property type="protein sequence ID" value="GAA0462402.1"/>
    <property type="molecule type" value="Genomic_DNA"/>
</dbReference>
<evidence type="ECO:0000313" key="2">
    <source>
        <dbReference type="Proteomes" id="UP001500740"/>
    </source>
</evidence>
<reference evidence="1 2" key="1">
    <citation type="journal article" date="2019" name="Int. J. Syst. Evol. Microbiol.">
        <title>The Global Catalogue of Microorganisms (GCM) 10K type strain sequencing project: providing services to taxonomists for standard genome sequencing and annotation.</title>
        <authorList>
            <consortium name="The Broad Institute Genomics Platform"/>
            <consortium name="The Broad Institute Genome Sequencing Center for Infectious Disease"/>
            <person name="Wu L."/>
            <person name="Ma J."/>
        </authorList>
    </citation>
    <scope>NUCLEOTIDE SEQUENCE [LARGE SCALE GENOMIC DNA]</scope>
    <source>
        <strain evidence="1 2">JCM 14193</strain>
    </source>
</reference>
<evidence type="ECO:0000313" key="1">
    <source>
        <dbReference type="EMBL" id="GAA0462402.1"/>
    </source>
</evidence>
<dbReference type="Proteomes" id="UP001500740">
    <property type="component" value="Unassembled WGS sequence"/>
</dbReference>
<evidence type="ECO:0008006" key="3">
    <source>
        <dbReference type="Google" id="ProtNLM"/>
    </source>
</evidence>
<accession>A0ABN0ZY53</accession>
<protein>
    <recommendedName>
        <fullName evidence="3">GNAT family N-acetyltransferase</fullName>
    </recommendedName>
</protein>
<proteinExistence type="predicted"/>